<dbReference type="EMBL" id="QPMM01000002">
    <property type="protein sequence ID" value="RFS24575.1"/>
    <property type="molecule type" value="Genomic_DNA"/>
</dbReference>
<accession>A0A3E1YDF2</accession>
<reference evidence="2 3" key="1">
    <citation type="submission" date="2018-07" db="EMBL/GenBank/DDBJ databases">
        <title>Chitinophaga K2CV101002-2 sp. nov., isolated from a monsoon evergreen broad-leaved forest soil.</title>
        <authorList>
            <person name="Lv Y."/>
        </authorList>
    </citation>
    <scope>NUCLEOTIDE SEQUENCE [LARGE SCALE GENOMIC DNA]</scope>
    <source>
        <strain evidence="2 3">GDMCC 1.1288</strain>
    </source>
</reference>
<protein>
    <recommendedName>
        <fullName evidence="4">Exo-alpha-sialidase</fullName>
    </recommendedName>
</protein>
<feature type="chain" id="PRO_5017618273" description="Exo-alpha-sialidase" evidence="1">
    <location>
        <begin position="19"/>
        <end position="404"/>
    </location>
</feature>
<evidence type="ECO:0000313" key="3">
    <source>
        <dbReference type="Proteomes" id="UP000260644"/>
    </source>
</evidence>
<sequence length="404" mass="44538">MKKLFFIVLIALGFFACRNTTVTDNKSLIVSHVNKDASCPYFTKTAQGLPVVSWIETDSAAETGMMYYAVFDSGSLNFNAPIAIPTSAGVVPHDENLPKILFKPDNVVIAVFGVETNDVRNKYAGKVLYTQSTDGGKTWQEAIPLVNDTAGYDQRYFDVALLHNGDGAVVWLDNRKTTSDEGSSLYYAQARGEEGFRNERRIATRICQCCRTRLYVTPQGDIHTVYRAILNDSIRDMVHQLSTDGGNVFSDPVRISADNWVVRGCPHTGPTLTSNSEGLHFAWFTMGNGQGAFYCRSTDQGKTYTKKQSLSDAPMAKHPQIASIQDNLLLVWDEPVAYKQSFNSRIGFQVRKPDGTIFNKGVLTDSTTYSSYPVIGSHGSTALVAYKQIKDGKGEIVVKTVKAD</sequence>
<dbReference type="OrthoDB" id="9764969at2"/>
<comment type="caution">
    <text evidence="2">The sequence shown here is derived from an EMBL/GenBank/DDBJ whole genome shotgun (WGS) entry which is preliminary data.</text>
</comment>
<evidence type="ECO:0000256" key="1">
    <source>
        <dbReference type="SAM" id="SignalP"/>
    </source>
</evidence>
<dbReference type="InterPro" id="IPR036278">
    <property type="entry name" value="Sialidase_sf"/>
</dbReference>
<dbReference type="PROSITE" id="PS51257">
    <property type="entry name" value="PROKAR_LIPOPROTEIN"/>
    <property type="match status" value="1"/>
</dbReference>
<dbReference type="Gene3D" id="2.120.10.10">
    <property type="match status" value="1"/>
</dbReference>
<keyword evidence="1" id="KW-0732">Signal</keyword>
<dbReference type="RefSeq" id="WP_116974383.1">
    <property type="nucleotide sequence ID" value="NZ_QPMM01000002.1"/>
</dbReference>
<evidence type="ECO:0008006" key="4">
    <source>
        <dbReference type="Google" id="ProtNLM"/>
    </source>
</evidence>
<organism evidence="2 3">
    <name type="scientific">Chitinophaga silvatica</name>
    <dbReference type="NCBI Taxonomy" id="2282649"/>
    <lineage>
        <taxon>Bacteria</taxon>
        <taxon>Pseudomonadati</taxon>
        <taxon>Bacteroidota</taxon>
        <taxon>Chitinophagia</taxon>
        <taxon>Chitinophagales</taxon>
        <taxon>Chitinophagaceae</taxon>
        <taxon>Chitinophaga</taxon>
    </lineage>
</organism>
<dbReference type="AlphaFoldDB" id="A0A3E1YDF2"/>
<dbReference type="SUPFAM" id="SSF50939">
    <property type="entry name" value="Sialidases"/>
    <property type="match status" value="1"/>
</dbReference>
<feature type="signal peptide" evidence="1">
    <location>
        <begin position="1"/>
        <end position="18"/>
    </location>
</feature>
<proteinExistence type="predicted"/>
<keyword evidence="3" id="KW-1185">Reference proteome</keyword>
<name>A0A3E1YDF2_9BACT</name>
<evidence type="ECO:0000313" key="2">
    <source>
        <dbReference type="EMBL" id="RFS24575.1"/>
    </source>
</evidence>
<dbReference type="Proteomes" id="UP000260644">
    <property type="component" value="Unassembled WGS sequence"/>
</dbReference>
<dbReference type="CDD" id="cd15482">
    <property type="entry name" value="Sialidase_non-viral"/>
    <property type="match status" value="1"/>
</dbReference>
<gene>
    <name evidence="2" type="ORF">DVR12_05050</name>
</gene>